<dbReference type="GO" id="GO:0055085">
    <property type="term" value="P:transmembrane transport"/>
    <property type="evidence" value="ECO:0007669"/>
    <property type="project" value="InterPro"/>
</dbReference>
<evidence type="ECO:0000256" key="7">
    <source>
        <dbReference type="ARBA" id="ARBA00023136"/>
    </source>
</evidence>
<keyword evidence="7 8" id="KW-0472">Membrane</keyword>
<dbReference type="PROSITE" id="PS50928">
    <property type="entry name" value="ABC_TM1"/>
    <property type="match status" value="1"/>
</dbReference>
<evidence type="ECO:0000259" key="9">
    <source>
        <dbReference type="PROSITE" id="PS50928"/>
    </source>
</evidence>
<dbReference type="RefSeq" id="WP_109606201.1">
    <property type="nucleotide sequence ID" value="NZ_QGGI01000023.1"/>
</dbReference>
<feature type="transmembrane region" description="Helical" evidence="8">
    <location>
        <begin position="201"/>
        <end position="220"/>
    </location>
</feature>
<protein>
    <submittedName>
        <fullName evidence="10">ABC-type spermidine/putrescine transport system permease subunit I</fullName>
    </submittedName>
</protein>
<dbReference type="AlphaFoldDB" id="A0AA45HHL7"/>
<name>A0AA45HHL7_9BACT</name>
<dbReference type="InterPro" id="IPR035906">
    <property type="entry name" value="MetI-like_sf"/>
</dbReference>
<feature type="domain" description="ABC transmembrane type-1" evidence="9">
    <location>
        <begin position="63"/>
        <end position="267"/>
    </location>
</feature>
<evidence type="ECO:0000256" key="6">
    <source>
        <dbReference type="ARBA" id="ARBA00022989"/>
    </source>
</evidence>
<feature type="transmembrane region" description="Helical" evidence="8">
    <location>
        <begin position="12"/>
        <end position="34"/>
    </location>
</feature>
<dbReference type="Pfam" id="PF00528">
    <property type="entry name" value="BPD_transp_1"/>
    <property type="match status" value="1"/>
</dbReference>
<gene>
    <name evidence="10" type="ORF">C7380_1235</name>
</gene>
<organism evidence="10 11">
    <name type="scientific">Oceanotoga teriensis</name>
    <dbReference type="NCBI Taxonomy" id="515440"/>
    <lineage>
        <taxon>Bacteria</taxon>
        <taxon>Thermotogati</taxon>
        <taxon>Thermotogota</taxon>
        <taxon>Thermotogae</taxon>
        <taxon>Petrotogales</taxon>
        <taxon>Petrotogaceae</taxon>
        <taxon>Oceanotoga</taxon>
    </lineage>
</organism>
<dbReference type="Gene3D" id="1.10.3720.10">
    <property type="entry name" value="MetI-like"/>
    <property type="match status" value="1"/>
</dbReference>
<accession>A0AA45HHL7</accession>
<comment type="subcellular location">
    <subcellularLocation>
        <location evidence="1 8">Cell membrane</location>
        <topology evidence="1 8">Multi-pass membrane protein</topology>
    </subcellularLocation>
</comment>
<evidence type="ECO:0000256" key="3">
    <source>
        <dbReference type="ARBA" id="ARBA00022448"/>
    </source>
</evidence>
<dbReference type="PANTHER" id="PTHR42929">
    <property type="entry name" value="INNER MEMBRANE ABC TRANSPORTER PERMEASE PROTEIN YDCU-RELATED-RELATED"/>
    <property type="match status" value="1"/>
</dbReference>
<dbReference type="Proteomes" id="UP000245921">
    <property type="component" value="Unassembled WGS sequence"/>
</dbReference>
<keyword evidence="11" id="KW-1185">Reference proteome</keyword>
<evidence type="ECO:0000313" key="11">
    <source>
        <dbReference type="Proteomes" id="UP000245921"/>
    </source>
</evidence>
<reference evidence="10 11" key="1">
    <citation type="submission" date="2018-05" db="EMBL/GenBank/DDBJ databases">
        <title>Genomic Encyclopedia of Type Strains, Phase IV (KMG-IV): sequencing the most valuable type-strain genomes for metagenomic binning, comparative biology and taxonomic classification.</title>
        <authorList>
            <person name="Goeker M."/>
        </authorList>
    </citation>
    <scope>NUCLEOTIDE SEQUENCE [LARGE SCALE GENOMIC DNA]</scope>
    <source>
        <strain evidence="10 11">DSM 24906</strain>
    </source>
</reference>
<evidence type="ECO:0000256" key="5">
    <source>
        <dbReference type="ARBA" id="ARBA00022692"/>
    </source>
</evidence>
<dbReference type="EMBL" id="QGGI01000023">
    <property type="protein sequence ID" value="PWJ87525.1"/>
    <property type="molecule type" value="Genomic_DNA"/>
</dbReference>
<dbReference type="GO" id="GO:0005886">
    <property type="term" value="C:plasma membrane"/>
    <property type="evidence" value="ECO:0007669"/>
    <property type="project" value="UniProtKB-SubCell"/>
</dbReference>
<sequence length="279" mass="32019">MKKKYGITYITPFILWTTLFFILPTTIIFIYSFLKKALYGGVDWQLSFKAYIDLFDISLLKIFLNTSFVAIVSTIITIFFAIPSAYYIARSNHKDKLIFFIIIPFWTNFLVRIYSWIAILGNNGLLNQILLKFRIIDDYLMFLYNNGSIITVMVYTYLPYAILPLFSTIEKFDFSLLEAARDLGATKSESIFKVFLPNIKTGIYTAMIFTFIPAFGNYAIPQLVGGINSMMIGNVISRELMITRNWPLASAISVFITIITVSGILIFMNKNDKKKKVVL</sequence>
<feature type="transmembrane region" description="Helical" evidence="8">
    <location>
        <begin position="139"/>
        <end position="158"/>
    </location>
</feature>
<feature type="transmembrane region" description="Helical" evidence="8">
    <location>
        <begin position="62"/>
        <end position="85"/>
    </location>
</feature>
<dbReference type="InterPro" id="IPR000515">
    <property type="entry name" value="MetI-like"/>
</dbReference>
<keyword evidence="4" id="KW-1003">Cell membrane</keyword>
<feature type="transmembrane region" description="Helical" evidence="8">
    <location>
        <begin position="246"/>
        <end position="267"/>
    </location>
</feature>
<feature type="transmembrane region" description="Helical" evidence="8">
    <location>
        <begin position="97"/>
        <end position="119"/>
    </location>
</feature>
<comment type="similarity">
    <text evidence="2">Belongs to the binding-protein-dependent transport system permease family. CysTW subfamily.</text>
</comment>
<keyword evidence="6 8" id="KW-1133">Transmembrane helix</keyword>
<dbReference type="PANTHER" id="PTHR42929:SF1">
    <property type="entry name" value="INNER MEMBRANE ABC TRANSPORTER PERMEASE PROTEIN YDCU-RELATED"/>
    <property type="match status" value="1"/>
</dbReference>
<evidence type="ECO:0000256" key="1">
    <source>
        <dbReference type="ARBA" id="ARBA00004651"/>
    </source>
</evidence>
<evidence type="ECO:0000313" key="10">
    <source>
        <dbReference type="EMBL" id="PWJ87525.1"/>
    </source>
</evidence>
<dbReference type="CDD" id="cd06261">
    <property type="entry name" value="TM_PBP2"/>
    <property type="match status" value="1"/>
</dbReference>
<evidence type="ECO:0000256" key="4">
    <source>
        <dbReference type="ARBA" id="ARBA00022475"/>
    </source>
</evidence>
<comment type="caution">
    <text evidence="10">The sequence shown here is derived from an EMBL/GenBank/DDBJ whole genome shotgun (WGS) entry which is preliminary data.</text>
</comment>
<keyword evidence="3 8" id="KW-0813">Transport</keyword>
<evidence type="ECO:0000256" key="8">
    <source>
        <dbReference type="RuleBase" id="RU363032"/>
    </source>
</evidence>
<keyword evidence="5 8" id="KW-0812">Transmembrane</keyword>
<dbReference type="SUPFAM" id="SSF161098">
    <property type="entry name" value="MetI-like"/>
    <property type="match status" value="1"/>
</dbReference>
<evidence type="ECO:0000256" key="2">
    <source>
        <dbReference type="ARBA" id="ARBA00007069"/>
    </source>
</evidence>
<proteinExistence type="inferred from homology"/>